<dbReference type="WBParaSite" id="MBELARI_LOCUS6081">
    <property type="protein sequence ID" value="MBELARI_LOCUS6081"/>
    <property type="gene ID" value="MBELARI_LOCUS6081"/>
</dbReference>
<feature type="domain" description="Carboxylesterase type B" evidence="2">
    <location>
        <begin position="276"/>
        <end position="472"/>
    </location>
</feature>
<protein>
    <submittedName>
        <fullName evidence="4">Carboxylesterase type B domain-containing protein</fullName>
    </submittedName>
</protein>
<organism evidence="3 4">
    <name type="scientific">Mesorhabditis belari</name>
    <dbReference type="NCBI Taxonomy" id="2138241"/>
    <lineage>
        <taxon>Eukaryota</taxon>
        <taxon>Metazoa</taxon>
        <taxon>Ecdysozoa</taxon>
        <taxon>Nematoda</taxon>
        <taxon>Chromadorea</taxon>
        <taxon>Rhabditida</taxon>
        <taxon>Rhabditina</taxon>
        <taxon>Rhabditomorpha</taxon>
        <taxon>Rhabditoidea</taxon>
        <taxon>Rhabditidae</taxon>
        <taxon>Mesorhabditinae</taxon>
        <taxon>Mesorhabditis</taxon>
    </lineage>
</organism>
<name>A0AAF3JA43_9BILA</name>
<sequence length="618" mass="70660">MQDLIAAVDNQSNFMEGSRAAGSTMADQLLDDPMPMDRRTSMDQEVPREGGGERRPSWSTPPGPEGMGYHLTGLVTDLNFAGNNDRQSFFEGIRHAIGGIGNAFMEGSHHGGAADKGVQYATQRFLGIPYAEKFETRFQQSRLLSVFDERKPYNEWPKRCIKNQLEPQNSEDCLYLSILKHKDAQDETPVLLYLTNEELSERKLKRLVSKELTIVVAHARQGVYGSLDERIFSSSDIENIFLFLQNEKHRFKIGEITVLAEEHLAEAFSLVVEKIDVKRAILFSGNALTRSIGRERFQRKAANRLLRLSQCDLPAEAQAIDCLRALPIEKFTELTKSVQDSFYPFGDPFRVPVNRKVANRQIPTIYGLWKDKPAESYGYPSIDNFTADFTYTDFKKFLAGFLPDSTFKNGALLRRLSLHHHIHTKGNKKDTYFLFESMRKMLFERDFAIPMERLVMHLAKSKKNSVWLFQYGIDNPPRNCLQDGGWEDIEPFCERLLGYYARFATKGAPSEPSCSAENPTFPAMRSTKRDYFVKIHADGRPEWDFDFHRDGVAFWTDLIPALNELELVGRRDAIFPEEQEIDPLDVEDDAQAWHKAQAVEGRKLAETRAEKKNGNEEL</sequence>
<reference evidence="4" key="1">
    <citation type="submission" date="2024-02" db="UniProtKB">
        <authorList>
            <consortium name="WormBaseParasite"/>
        </authorList>
    </citation>
    <scope>IDENTIFICATION</scope>
</reference>
<feature type="region of interest" description="Disordered" evidence="1">
    <location>
        <begin position="16"/>
        <end position="65"/>
    </location>
</feature>
<dbReference type="SUPFAM" id="SSF53474">
    <property type="entry name" value="alpha/beta-Hydrolases"/>
    <property type="match status" value="1"/>
</dbReference>
<evidence type="ECO:0000259" key="2">
    <source>
        <dbReference type="Pfam" id="PF00135"/>
    </source>
</evidence>
<dbReference type="Pfam" id="PF00135">
    <property type="entry name" value="COesterase"/>
    <property type="match status" value="2"/>
</dbReference>
<proteinExistence type="predicted"/>
<feature type="domain" description="Carboxylesterase type B" evidence="2">
    <location>
        <begin position="121"/>
        <end position="205"/>
    </location>
</feature>
<evidence type="ECO:0000256" key="1">
    <source>
        <dbReference type="SAM" id="MobiDB-lite"/>
    </source>
</evidence>
<dbReference type="InterPro" id="IPR050309">
    <property type="entry name" value="Type-B_Carboxylest/Lipase"/>
</dbReference>
<dbReference type="PANTHER" id="PTHR11559">
    <property type="entry name" value="CARBOXYLESTERASE"/>
    <property type="match status" value="1"/>
</dbReference>
<dbReference type="AlphaFoldDB" id="A0AAF3JA43"/>
<dbReference type="InterPro" id="IPR002018">
    <property type="entry name" value="CarbesteraseB"/>
</dbReference>
<dbReference type="InterPro" id="IPR029058">
    <property type="entry name" value="AB_hydrolase_fold"/>
</dbReference>
<accession>A0AAF3JA43</accession>
<evidence type="ECO:0000313" key="3">
    <source>
        <dbReference type="Proteomes" id="UP000887575"/>
    </source>
</evidence>
<evidence type="ECO:0000313" key="4">
    <source>
        <dbReference type="WBParaSite" id="MBELARI_LOCUS6081"/>
    </source>
</evidence>
<keyword evidence="3" id="KW-1185">Reference proteome</keyword>
<dbReference type="Gene3D" id="3.40.50.1820">
    <property type="entry name" value="alpha/beta hydrolase"/>
    <property type="match status" value="2"/>
</dbReference>
<dbReference type="Proteomes" id="UP000887575">
    <property type="component" value="Unassembled WGS sequence"/>
</dbReference>
<feature type="compositionally biased region" description="Basic and acidic residues" evidence="1">
    <location>
        <begin position="35"/>
        <end position="56"/>
    </location>
</feature>